<gene>
    <name evidence="2" type="ORF">SAMN05444380_12051</name>
</gene>
<evidence type="ECO:0000313" key="2">
    <source>
        <dbReference type="EMBL" id="SFE84729.1"/>
    </source>
</evidence>
<dbReference type="PANTHER" id="PTHR33498">
    <property type="entry name" value="TRANSPOSASE FOR INSERTION SEQUENCE ELEMENT IS1557"/>
    <property type="match status" value="1"/>
</dbReference>
<dbReference type="InParanoid" id="A0A1I2DWL4"/>
<dbReference type="Proteomes" id="UP000181976">
    <property type="component" value="Unassembled WGS sequence"/>
</dbReference>
<feature type="domain" description="Transposase IS204/IS1001/IS1096/IS1165 DDE" evidence="1">
    <location>
        <begin position="2"/>
        <end position="73"/>
    </location>
</feature>
<evidence type="ECO:0000313" key="3">
    <source>
        <dbReference type="Proteomes" id="UP000181976"/>
    </source>
</evidence>
<protein>
    <submittedName>
        <fullName evidence="2">Transposase</fullName>
    </submittedName>
</protein>
<proteinExistence type="predicted"/>
<reference evidence="2 3" key="1">
    <citation type="submission" date="2016-10" db="EMBL/GenBank/DDBJ databases">
        <authorList>
            <person name="de Groot N.N."/>
        </authorList>
    </citation>
    <scope>NUCLEOTIDE SEQUENCE [LARGE SCALE GENOMIC DNA]</scope>
    <source>
        <strain evidence="2 3">DSM 19012</strain>
    </source>
</reference>
<sequence>MTFITLWCRSAEAAGVTPLRKFFAMLKSYRTGILNWFKHPISTGPLEGMNNKIKVLNRKVYGYRDMEFFNLKILYLHRARYAFL</sequence>
<dbReference type="InterPro" id="IPR002560">
    <property type="entry name" value="Transposase_DDE"/>
</dbReference>
<dbReference type="InterPro" id="IPR047951">
    <property type="entry name" value="Transpos_ISL3"/>
</dbReference>
<dbReference type="PANTHER" id="PTHR33498:SF1">
    <property type="entry name" value="TRANSPOSASE FOR INSERTION SEQUENCE ELEMENT IS1557"/>
    <property type="match status" value="1"/>
</dbReference>
<dbReference type="Pfam" id="PF01610">
    <property type="entry name" value="DDE_Tnp_ISL3"/>
    <property type="match status" value="1"/>
</dbReference>
<keyword evidence="3" id="KW-1185">Reference proteome</keyword>
<name>A0A1I2DWL4_9BACT</name>
<organism evidence="2 3">
    <name type="scientific">Thermophagus xiamenensis</name>
    <dbReference type="NCBI Taxonomy" id="385682"/>
    <lineage>
        <taxon>Bacteria</taxon>
        <taxon>Pseudomonadati</taxon>
        <taxon>Bacteroidota</taxon>
        <taxon>Bacteroidia</taxon>
        <taxon>Marinilabiliales</taxon>
        <taxon>Marinilabiliaceae</taxon>
        <taxon>Thermophagus</taxon>
    </lineage>
</organism>
<evidence type="ECO:0000259" key="1">
    <source>
        <dbReference type="Pfam" id="PF01610"/>
    </source>
</evidence>
<dbReference type="EMBL" id="FONA01000020">
    <property type="protein sequence ID" value="SFE84729.1"/>
    <property type="molecule type" value="Genomic_DNA"/>
</dbReference>
<accession>A0A1I2DWL4</accession>
<dbReference type="AlphaFoldDB" id="A0A1I2DWL4"/>
<dbReference type="OrthoDB" id="1014181at2"/>